<proteinExistence type="predicted"/>
<evidence type="ECO:0000313" key="1">
    <source>
        <dbReference type="EMBL" id="KTD55679.1"/>
    </source>
</evidence>
<protein>
    <recommendedName>
        <fullName evidence="3">NIPSNAP domain-containing protein</fullName>
    </recommendedName>
</protein>
<organism evidence="1 2">
    <name type="scientific">Legionella santicrucis</name>
    <dbReference type="NCBI Taxonomy" id="45074"/>
    <lineage>
        <taxon>Bacteria</taxon>
        <taxon>Pseudomonadati</taxon>
        <taxon>Pseudomonadota</taxon>
        <taxon>Gammaproteobacteria</taxon>
        <taxon>Legionellales</taxon>
        <taxon>Legionellaceae</taxon>
        <taxon>Legionella</taxon>
    </lineage>
</organism>
<gene>
    <name evidence="1" type="ORF">Lsan_3231</name>
</gene>
<accession>A0A0W0YG84</accession>
<reference evidence="1 2" key="1">
    <citation type="submission" date="2015-11" db="EMBL/GenBank/DDBJ databases">
        <title>Genomic analysis of 38 Legionella species identifies large and diverse effector repertoires.</title>
        <authorList>
            <person name="Burstein D."/>
            <person name="Amaro F."/>
            <person name="Zusman T."/>
            <person name="Lifshitz Z."/>
            <person name="Cohen O."/>
            <person name="Gilbert J.A."/>
            <person name="Pupko T."/>
            <person name="Shuman H.A."/>
            <person name="Segal G."/>
        </authorList>
    </citation>
    <scope>NUCLEOTIDE SEQUENCE [LARGE SCALE GENOMIC DNA]</scope>
    <source>
        <strain evidence="1 2">SC-63-C7</strain>
    </source>
</reference>
<evidence type="ECO:0008006" key="3">
    <source>
        <dbReference type="Google" id="ProtNLM"/>
    </source>
</evidence>
<dbReference type="EMBL" id="LNYU01000085">
    <property type="protein sequence ID" value="KTD55679.1"/>
    <property type="molecule type" value="Genomic_DNA"/>
</dbReference>
<dbReference type="RefSeq" id="WP_065236323.1">
    <property type="nucleotide sequence ID" value="NZ_CAAAIH010000071.1"/>
</dbReference>
<sequence length="242" mass="28849">MNKNNKSIIFISLNVSAEKETEFNDFYHHSYIPNLLKIIPEIKFARRYEEHNVDGTLRYYSKQFLTIYECDTETDTQLALKAIKERPGREKEKMKWQQFQTNDLHHLKSACIYKLRYQHLRGIKNKHHFGSSPFFMVSVEVVAEEAEPFNKWYESIYLPKNVADVPTWTSCLRYSSHERNPSRYFTIYEAQDLCTLKQSLELMRAPHRLKENASWKQWDTGNNAAITWEDASSFKPIFRYPD</sequence>
<dbReference type="AlphaFoldDB" id="A0A0W0YG84"/>
<dbReference type="PATRIC" id="fig|45074.5.peg.3474"/>
<evidence type="ECO:0000313" key="2">
    <source>
        <dbReference type="Proteomes" id="UP000054703"/>
    </source>
</evidence>
<dbReference type="Proteomes" id="UP000054703">
    <property type="component" value="Unassembled WGS sequence"/>
</dbReference>
<dbReference type="STRING" id="45074.Lsan_3231"/>
<name>A0A0W0YG84_9GAMM</name>
<comment type="caution">
    <text evidence="1">The sequence shown here is derived from an EMBL/GenBank/DDBJ whole genome shotgun (WGS) entry which is preliminary data.</text>
</comment>
<keyword evidence="2" id="KW-1185">Reference proteome</keyword>